<proteinExistence type="predicted"/>
<evidence type="ECO:0000313" key="2">
    <source>
        <dbReference type="Proteomes" id="UP000814033"/>
    </source>
</evidence>
<dbReference type="EMBL" id="MU276237">
    <property type="protein sequence ID" value="KAI0040015.1"/>
    <property type="molecule type" value="Genomic_DNA"/>
</dbReference>
<organism evidence="1 2">
    <name type="scientific">Auriscalpium vulgare</name>
    <dbReference type="NCBI Taxonomy" id="40419"/>
    <lineage>
        <taxon>Eukaryota</taxon>
        <taxon>Fungi</taxon>
        <taxon>Dikarya</taxon>
        <taxon>Basidiomycota</taxon>
        <taxon>Agaricomycotina</taxon>
        <taxon>Agaricomycetes</taxon>
        <taxon>Russulales</taxon>
        <taxon>Auriscalpiaceae</taxon>
        <taxon>Auriscalpium</taxon>
    </lineage>
</organism>
<accession>A0ACB8R7C0</accession>
<comment type="caution">
    <text evidence="1">The sequence shown here is derived from an EMBL/GenBank/DDBJ whole genome shotgun (WGS) entry which is preliminary data.</text>
</comment>
<gene>
    <name evidence="1" type="ORF">FA95DRAFT_952106</name>
</gene>
<dbReference type="Proteomes" id="UP000814033">
    <property type="component" value="Unassembled WGS sequence"/>
</dbReference>
<sequence length="80" mass="8780">MSRPLVGGTFLISCFPSTTTPELPPCEGLAAGVRRARCYALDLPRARRPARTRLVGCFAPAGHRAMLRHSPSRCPRPHTR</sequence>
<keyword evidence="2" id="KW-1185">Reference proteome</keyword>
<reference evidence="1" key="1">
    <citation type="submission" date="2021-02" db="EMBL/GenBank/DDBJ databases">
        <authorList>
            <consortium name="DOE Joint Genome Institute"/>
            <person name="Ahrendt S."/>
            <person name="Looney B.P."/>
            <person name="Miyauchi S."/>
            <person name="Morin E."/>
            <person name="Drula E."/>
            <person name="Courty P.E."/>
            <person name="Chicoki N."/>
            <person name="Fauchery L."/>
            <person name="Kohler A."/>
            <person name="Kuo A."/>
            <person name="Labutti K."/>
            <person name="Pangilinan J."/>
            <person name="Lipzen A."/>
            <person name="Riley R."/>
            <person name="Andreopoulos W."/>
            <person name="He G."/>
            <person name="Johnson J."/>
            <person name="Barry K.W."/>
            <person name="Grigoriev I.V."/>
            <person name="Nagy L."/>
            <person name="Hibbett D."/>
            <person name="Henrissat B."/>
            <person name="Matheny P.B."/>
            <person name="Labbe J."/>
            <person name="Martin F."/>
        </authorList>
    </citation>
    <scope>NUCLEOTIDE SEQUENCE</scope>
    <source>
        <strain evidence="1">FP105234-sp</strain>
    </source>
</reference>
<evidence type="ECO:0000313" key="1">
    <source>
        <dbReference type="EMBL" id="KAI0040015.1"/>
    </source>
</evidence>
<name>A0ACB8R7C0_9AGAM</name>
<protein>
    <submittedName>
        <fullName evidence="1">Uncharacterized protein</fullName>
    </submittedName>
</protein>
<reference evidence="1" key="2">
    <citation type="journal article" date="2022" name="New Phytol.">
        <title>Evolutionary transition to the ectomycorrhizal habit in the genomes of a hyperdiverse lineage of mushroom-forming fungi.</title>
        <authorList>
            <person name="Looney B."/>
            <person name="Miyauchi S."/>
            <person name="Morin E."/>
            <person name="Drula E."/>
            <person name="Courty P.E."/>
            <person name="Kohler A."/>
            <person name="Kuo A."/>
            <person name="LaButti K."/>
            <person name="Pangilinan J."/>
            <person name="Lipzen A."/>
            <person name="Riley R."/>
            <person name="Andreopoulos W."/>
            <person name="He G."/>
            <person name="Johnson J."/>
            <person name="Nolan M."/>
            <person name="Tritt A."/>
            <person name="Barry K.W."/>
            <person name="Grigoriev I.V."/>
            <person name="Nagy L.G."/>
            <person name="Hibbett D."/>
            <person name="Henrissat B."/>
            <person name="Matheny P.B."/>
            <person name="Labbe J."/>
            <person name="Martin F.M."/>
        </authorList>
    </citation>
    <scope>NUCLEOTIDE SEQUENCE</scope>
    <source>
        <strain evidence="1">FP105234-sp</strain>
    </source>
</reference>